<feature type="chain" id="PRO_5047498175" evidence="1">
    <location>
        <begin position="26"/>
        <end position="75"/>
    </location>
</feature>
<evidence type="ECO:0000313" key="2">
    <source>
        <dbReference type="EMBL" id="MEW9501134.1"/>
    </source>
</evidence>
<organism evidence="2 3">
    <name type="scientific">Jeotgalibacillus marinus</name>
    <dbReference type="NCBI Taxonomy" id="86667"/>
    <lineage>
        <taxon>Bacteria</taxon>
        <taxon>Bacillati</taxon>
        <taxon>Bacillota</taxon>
        <taxon>Bacilli</taxon>
        <taxon>Bacillales</taxon>
        <taxon>Caryophanaceae</taxon>
        <taxon>Jeotgalibacillus</taxon>
    </lineage>
</organism>
<feature type="signal peptide" evidence="1">
    <location>
        <begin position="1"/>
        <end position="25"/>
    </location>
</feature>
<dbReference type="Proteomes" id="UP001556040">
    <property type="component" value="Unassembled WGS sequence"/>
</dbReference>
<evidence type="ECO:0000313" key="3">
    <source>
        <dbReference type="Proteomes" id="UP001556040"/>
    </source>
</evidence>
<accession>A0ABV3Q1B0</accession>
<dbReference type="EMBL" id="JBFMIA010000002">
    <property type="protein sequence ID" value="MEW9501134.1"/>
    <property type="molecule type" value="Genomic_DNA"/>
</dbReference>
<reference evidence="2 3" key="1">
    <citation type="journal article" date="1979" name="Int. J. Syst. Evol. Microbiol.">
        <title>Bacillus globisporus subsp. marinus subsp. nov.</title>
        <authorList>
            <person name="Liu H."/>
        </authorList>
    </citation>
    <scope>NUCLEOTIDE SEQUENCE [LARGE SCALE GENOMIC DNA]</scope>
    <source>
        <strain evidence="2 3">DSM 1297</strain>
    </source>
</reference>
<sequence>MKAFSKIILSMIMFIGVVAPYQASASTQDMEDIQGTSNHSYSDGSNPSVTTLDNGHILNVYEDQTSDDLLYRLGQ</sequence>
<keyword evidence="1" id="KW-0732">Signal</keyword>
<proteinExistence type="predicted"/>
<protein>
    <submittedName>
        <fullName evidence="2">Uncharacterized protein</fullName>
    </submittedName>
</protein>
<comment type="caution">
    <text evidence="2">The sequence shown here is derived from an EMBL/GenBank/DDBJ whole genome shotgun (WGS) entry which is preliminary data.</text>
</comment>
<evidence type="ECO:0000256" key="1">
    <source>
        <dbReference type="SAM" id="SignalP"/>
    </source>
</evidence>
<keyword evidence="3" id="KW-1185">Reference proteome</keyword>
<gene>
    <name evidence="2" type="ORF">AB1471_04865</name>
</gene>
<name>A0ABV3Q1B0_9BACL</name>
<dbReference type="RefSeq" id="WP_367778607.1">
    <property type="nucleotide sequence ID" value="NZ_JBFMIA010000002.1"/>
</dbReference>